<protein>
    <submittedName>
        <fullName evidence="2">Uncharacterized protein</fullName>
    </submittedName>
</protein>
<gene>
    <name evidence="2" type="ORF">L9F63_021412</name>
</gene>
<reference evidence="2" key="2">
    <citation type="submission" date="2023-05" db="EMBL/GenBank/DDBJ databases">
        <authorList>
            <person name="Fouks B."/>
        </authorList>
    </citation>
    <scope>NUCLEOTIDE SEQUENCE</scope>
    <source>
        <strain evidence="2">Stay&amp;Tobe</strain>
        <tissue evidence="2">Testes</tissue>
    </source>
</reference>
<feature type="chain" id="PRO_5042152605" evidence="1">
    <location>
        <begin position="19"/>
        <end position="339"/>
    </location>
</feature>
<feature type="signal peptide" evidence="1">
    <location>
        <begin position="1"/>
        <end position="18"/>
    </location>
</feature>
<evidence type="ECO:0000313" key="3">
    <source>
        <dbReference type="Proteomes" id="UP001233999"/>
    </source>
</evidence>
<dbReference type="Proteomes" id="UP001233999">
    <property type="component" value="Unassembled WGS sequence"/>
</dbReference>
<accession>A0AAD7ZPK0</accession>
<reference evidence="2" key="1">
    <citation type="journal article" date="2023" name="IScience">
        <title>Live-bearing cockroach genome reveals convergent evolutionary mechanisms linked to viviparity in insects and beyond.</title>
        <authorList>
            <person name="Fouks B."/>
            <person name="Harrison M.C."/>
            <person name="Mikhailova A.A."/>
            <person name="Marchal E."/>
            <person name="English S."/>
            <person name="Carruthers M."/>
            <person name="Jennings E.C."/>
            <person name="Chiamaka E.L."/>
            <person name="Frigard R.A."/>
            <person name="Pippel M."/>
            <person name="Attardo G.M."/>
            <person name="Benoit J.B."/>
            <person name="Bornberg-Bauer E."/>
            <person name="Tobe S.S."/>
        </authorList>
    </citation>
    <scope>NUCLEOTIDE SEQUENCE</scope>
    <source>
        <strain evidence="2">Stay&amp;Tobe</strain>
    </source>
</reference>
<comment type="caution">
    <text evidence="2">The sequence shown here is derived from an EMBL/GenBank/DDBJ whole genome shotgun (WGS) entry which is preliminary data.</text>
</comment>
<evidence type="ECO:0000313" key="2">
    <source>
        <dbReference type="EMBL" id="KAJ9584250.1"/>
    </source>
</evidence>
<keyword evidence="1" id="KW-0732">Signal</keyword>
<evidence type="ECO:0000256" key="1">
    <source>
        <dbReference type="SAM" id="SignalP"/>
    </source>
</evidence>
<dbReference type="EMBL" id="JASPKZ010007438">
    <property type="protein sequence ID" value="KAJ9584250.1"/>
    <property type="molecule type" value="Genomic_DNA"/>
</dbReference>
<organism evidence="2 3">
    <name type="scientific">Diploptera punctata</name>
    <name type="common">Pacific beetle cockroach</name>
    <dbReference type="NCBI Taxonomy" id="6984"/>
    <lineage>
        <taxon>Eukaryota</taxon>
        <taxon>Metazoa</taxon>
        <taxon>Ecdysozoa</taxon>
        <taxon>Arthropoda</taxon>
        <taxon>Hexapoda</taxon>
        <taxon>Insecta</taxon>
        <taxon>Pterygota</taxon>
        <taxon>Neoptera</taxon>
        <taxon>Polyneoptera</taxon>
        <taxon>Dictyoptera</taxon>
        <taxon>Blattodea</taxon>
        <taxon>Blaberoidea</taxon>
        <taxon>Blaberidae</taxon>
        <taxon>Diplopterinae</taxon>
        <taxon>Diploptera</taxon>
    </lineage>
</organism>
<feature type="non-terminal residue" evidence="2">
    <location>
        <position position="1"/>
    </location>
</feature>
<dbReference type="AlphaFoldDB" id="A0AAD7ZPK0"/>
<sequence>MVAKHVIHVMLSIVCVLSVDVPVLIWTNHKWGEEVGPQMEKETVNPHEFENIVSSLLCNKPILLVFVEPVLEPHKVFEDKHCFSKAKSLGQTKLRFHNIHHPLRSLYQRPDIYWRYIKLLPKVRSFTVPDLHNASLFLVFDEATQDNIYYRHDDIITTTYNAVIKKYDNVVAVLSAFSSQWRAKPGLEDTMIRSGMSNKPVLLRNKHIMLYSRTSPVLHITTPTYSESLSLRNSSLEIGGKNQLIVLAPANSLNIYYITFVYSELDDYIWKMDKILLTPRRAKVSGSNKSMGLRSMVIMREAGDAASIESYQGASYHCHNIIVFSTVQRNIKIVFTFYT</sequence>
<proteinExistence type="predicted"/>
<keyword evidence="3" id="KW-1185">Reference proteome</keyword>
<name>A0AAD7ZPK0_DIPPU</name>